<keyword evidence="2" id="KW-0489">Methyltransferase</keyword>
<dbReference type="InterPro" id="IPR052520">
    <property type="entry name" value="ATL_DNA_repair"/>
</dbReference>
<evidence type="ECO:0000259" key="7">
    <source>
        <dbReference type="Pfam" id="PF01035"/>
    </source>
</evidence>
<dbReference type="Gene3D" id="1.10.10.10">
    <property type="entry name" value="Winged helix-like DNA-binding domain superfamily/Winged helix DNA-binding domain"/>
    <property type="match status" value="1"/>
</dbReference>
<keyword evidence="5" id="KW-0234">DNA repair</keyword>
<dbReference type="Proteomes" id="UP000718821">
    <property type="component" value="Unassembled WGS sequence"/>
</dbReference>
<dbReference type="RefSeq" id="WP_204469469.1">
    <property type="nucleotide sequence ID" value="NZ_JACLYU010000016.1"/>
</dbReference>
<dbReference type="SUPFAM" id="SSF46767">
    <property type="entry name" value="Methylated DNA-protein cysteine methyltransferase, C-terminal domain"/>
    <property type="match status" value="1"/>
</dbReference>
<dbReference type="InterPro" id="IPR036217">
    <property type="entry name" value="MethylDNA_cys_MeTrfase_DNAb"/>
</dbReference>
<dbReference type="GO" id="GO:0032259">
    <property type="term" value="P:methylation"/>
    <property type="evidence" value="ECO:0007669"/>
    <property type="project" value="UniProtKB-KW"/>
</dbReference>
<evidence type="ECO:0000256" key="1">
    <source>
        <dbReference type="ARBA" id="ARBA00001286"/>
    </source>
</evidence>
<evidence type="ECO:0000256" key="2">
    <source>
        <dbReference type="ARBA" id="ARBA00022603"/>
    </source>
</evidence>
<protein>
    <submittedName>
        <fullName evidence="8">MGMT family protein</fullName>
    </submittedName>
</protein>
<dbReference type="EMBL" id="JACLYU010000016">
    <property type="protein sequence ID" value="MBM6700150.1"/>
    <property type="molecule type" value="Genomic_DNA"/>
</dbReference>
<keyword evidence="3" id="KW-0808">Transferase</keyword>
<dbReference type="PANTHER" id="PTHR42942">
    <property type="entry name" value="6-O-METHYLGUANINE DNA METHYLTRANSFERASE"/>
    <property type="match status" value="1"/>
</dbReference>
<dbReference type="CDD" id="cd06445">
    <property type="entry name" value="ATase"/>
    <property type="match status" value="1"/>
</dbReference>
<dbReference type="Pfam" id="PF01035">
    <property type="entry name" value="DNA_binding_1"/>
    <property type="match status" value="1"/>
</dbReference>
<dbReference type="InterPro" id="IPR014048">
    <property type="entry name" value="MethylDNA_cys_MeTrfase_DNA-bd"/>
</dbReference>
<comment type="catalytic activity">
    <reaction evidence="6">
        <text>a 6-O-methyl-2'-deoxyguanosine in DNA + L-cysteinyl-[protein] = S-methyl-L-cysteinyl-[protein] + a 2'-deoxyguanosine in DNA</text>
        <dbReference type="Rhea" id="RHEA:24000"/>
        <dbReference type="Rhea" id="RHEA-COMP:10131"/>
        <dbReference type="Rhea" id="RHEA-COMP:10132"/>
        <dbReference type="Rhea" id="RHEA-COMP:11367"/>
        <dbReference type="Rhea" id="RHEA-COMP:11368"/>
        <dbReference type="ChEBI" id="CHEBI:29950"/>
        <dbReference type="ChEBI" id="CHEBI:82612"/>
        <dbReference type="ChEBI" id="CHEBI:85445"/>
        <dbReference type="ChEBI" id="CHEBI:85448"/>
        <dbReference type="EC" id="2.1.1.63"/>
    </reaction>
</comment>
<dbReference type="InterPro" id="IPR036388">
    <property type="entry name" value="WH-like_DNA-bd_sf"/>
</dbReference>
<dbReference type="PANTHER" id="PTHR42942:SF1">
    <property type="entry name" value="ALKYLTRANSFERASE-LIKE PROTEIN 1"/>
    <property type="match status" value="1"/>
</dbReference>
<gene>
    <name evidence="8" type="ORF">H7U32_07545</name>
</gene>
<evidence type="ECO:0000313" key="9">
    <source>
        <dbReference type="Proteomes" id="UP000718821"/>
    </source>
</evidence>
<dbReference type="InterPro" id="IPR001497">
    <property type="entry name" value="MethylDNA_cys_MeTrfase_AS"/>
</dbReference>
<comment type="caution">
    <text evidence="8">The sequence shown here is derived from an EMBL/GenBank/DDBJ whole genome shotgun (WGS) entry which is preliminary data.</text>
</comment>
<reference evidence="8" key="1">
    <citation type="submission" date="2020-08" db="EMBL/GenBank/DDBJ databases">
        <authorList>
            <person name="Cejkova D."/>
            <person name="Kubasova T."/>
            <person name="Jahodarova E."/>
            <person name="Rychlik I."/>
        </authorList>
    </citation>
    <scope>NUCLEOTIDE SEQUENCE</scope>
    <source>
        <strain evidence="8">An836</strain>
    </source>
</reference>
<comment type="catalytic activity">
    <reaction evidence="1">
        <text>a 4-O-methyl-thymidine in DNA + L-cysteinyl-[protein] = a thymidine in DNA + S-methyl-L-cysteinyl-[protein]</text>
        <dbReference type="Rhea" id="RHEA:53428"/>
        <dbReference type="Rhea" id="RHEA-COMP:10131"/>
        <dbReference type="Rhea" id="RHEA-COMP:10132"/>
        <dbReference type="Rhea" id="RHEA-COMP:13555"/>
        <dbReference type="Rhea" id="RHEA-COMP:13556"/>
        <dbReference type="ChEBI" id="CHEBI:29950"/>
        <dbReference type="ChEBI" id="CHEBI:82612"/>
        <dbReference type="ChEBI" id="CHEBI:137386"/>
        <dbReference type="ChEBI" id="CHEBI:137387"/>
        <dbReference type="EC" id="2.1.1.63"/>
    </reaction>
</comment>
<dbReference type="GO" id="GO:0003908">
    <property type="term" value="F:methylated-DNA-[protein]-cysteine S-methyltransferase activity"/>
    <property type="evidence" value="ECO:0007669"/>
    <property type="project" value="UniProtKB-EC"/>
</dbReference>
<evidence type="ECO:0000256" key="4">
    <source>
        <dbReference type="ARBA" id="ARBA00022763"/>
    </source>
</evidence>
<keyword evidence="4" id="KW-0227">DNA damage</keyword>
<sequence>MASTGFNARVYDVVKRIPRGCVATYGQVAALAGAPRSARFVGFALHANQEPGVVPCHRVVFRDGSLAPGFAFGGPDEQRRLLEEEGVRFIPPAEADKDNAGASGWKVDLARCQWRA</sequence>
<accession>A0A938WWF6</accession>
<name>A0A938WWF6_9BIFI</name>
<reference evidence="8" key="2">
    <citation type="journal article" date="2021" name="Sci. Rep.">
        <title>The distribution of antibiotic resistance genes in chicken gut microbiota commensals.</title>
        <authorList>
            <person name="Juricova H."/>
            <person name="Matiasovicova J."/>
            <person name="Kubasova T."/>
            <person name="Cejkova D."/>
            <person name="Rychlik I."/>
        </authorList>
    </citation>
    <scope>NUCLEOTIDE SEQUENCE</scope>
    <source>
        <strain evidence="8">An836</strain>
    </source>
</reference>
<feature type="domain" description="Methylated-DNA-[protein]-cysteine S-methyltransferase DNA binding" evidence="7">
    <location>
        <begin position="6"/>
        <end position="87"/>
    </location>
</feature>
<evidence type="ECO:0000256" key="5">
    <source>
        <dbReference type="ARBA" id="ARBA00023204"/>
    </source>
</evidence>
<dbReference type="GO" id="GO:0006281">
    <property type="term" value="P:DNA repair"/>
    <property type="evidence" value="ECO:0007669"/>
    <property type="project" value="UniProtKB-KW"/>
</dbReference>
<dbReference type="AlphaFoldDB" id="A0A938WWF6"/>
<dbReference type="PROSITE" id="PS00374">
    <property type="entry name" value="MGMT"/>
    <property type="match status" value="1"/>
</dbReference>
<evidence type="ECO:0000313" key="8">
    <source>
        <dbReference type="EMBL" id="MBM6700150.1"/>
    </source>
</evidence>
<proteinExistence type="predicted"/>
<evidence type="ECO:0000256" key="3">
    <source>
        <dbReference type="ARBA" id="ARBA00022679"/>
    </source>
</evidence>
<dbReference type="NCBIfam" id="TIGR00589">
    <property type="entry name" value="ogt"/>
    <property type="match status" value="1"/>
</dbReference>
<keyword evidence="9" id="KW-1185">Reference proteome</keyword>
<evidence type="ECO:0000256" key="6">
    <source>
        <dbReference type="ARBA" id="ARBA00049348"/>
    </source>
</evidence>
<organism evidence="8 9">
    <name type="scientific">Bifidobacterium pullorum subsp. saeculare</name>
    <dbReference type="NCBI Taxonomy" id="78257"/>
    <lineage>
        <taxon>Bacteria</taxon>
        <taxon>Bacillati</taxon>
        <taxon>Actinomycetota</taxon>
        <taxon>Actinomycetes</taxon>
        <taxon>Bifidobacteriales</taxon>
        <taxon>Bifidobacteriaceae</taxon>
        <taxon>Bifidobacterium</taxon>
    </lineage>
</organism>